<dbReference type="InterPro" id="IPR002725">
    <property type="entry name" value="YgjP-like_metallopeptidase"/>
</dbReference>
<evidence type="ECO:0000259" key="2">
    <source>
        <dbReference type="Pfam" id="PF01863"/>
    </source>
</evidence>
<proteinExistence type="predicted"/>
<dbReference type="Pfam" id="PF01863">
    <property type="entry name" value="YgjP-like"/>
    <property type="match status" value="1"/>
</dbReference>
<dbReference type="OrthoDB" id="9811177at2"/>
<dbReference type="PANTHER" id="PTHR30399">
    <property type="entry name" value="UNCHARACTERIZED PROTEIN YGJP"/>
    <property type="match status" value="1"/>
</dbReference>
<organism evidence="3 4">
    <name type="scientific">Aeriscardovia aeriphila</name>
    <dbReference type="NCBI Taxonomy" id="218139"/>
    <lineage>
        <taxon>Bacteria</taxon>
        <taxon>Bacillati</taxon>
        <taxon>Actinomycetota</taxon>
        <taxon>Actinomycetes</taxon>
        <taxon>Bifidobacteriales</taxon>
        <taxon>Bifidobacteriaceae</taxon>
        <taxon>Aeriscardovia</taxon>
    </lineage>
</organism>
<protein>
    <submittedName>
        <fullName evidence="3">Metal-dependent hydrolase</fullName>
    </submittedName>
</protein>
<dbReference type="CDD" id="cd07344">
    <property type="entry name" value="M48_yhfN_like"/>
    <property type="match status" value="1"/>
</dbReference>
<dbReference type="GO" id="GO:0016787">
    <property type="term" value="F:hydrolase activity"/>
    <property type="evidence" value="ECO:0007669"/>
    <property type="project" value="UniProtKB-KW"/>
</dbReference>
<feature type="region of interest" description="Disordered" evidence="1">
    <location>
        <begin position="1"/>
        <end position="42"/>
    </location>
</feature>
<comment type="caution">
    <text evidence="3">The sequence shown here is derived from an EMBL/GenBank/DDBJ whole genome shotgun (WGS) entry which is preliminary data.</text>
</comment>
<sequence length="230" mass="26882">MFGWGEAGKRHPLNSVHQPGERPSREQAARRNAPRSRSTRPAQVVEIEGYSVTLLRKPIRNAYLRIKGPDGHLEISAPLKMPSAEIAALVSRRRAWIEMWRARYNSNLLEGKSIDTRHWSEERKKAAREVLDERLARLLPHWTLIIGKRPTAIRYRLMSSRWGSCTVNTGIIRLNLVLGELDEDLTELIIVHEITHLWVSGHGKEFRERMQAYLPDWQERRHRLDEHQLF</sequence>
<dbReference type="Gene3D" id="3.30.2010.10">
    <property type="entry name" value="Metalloproteases ('zincins'), catalytic domain"/>
    <property type="match status" value="1"/>
</dbReference>
<evidence type="ECO:0000256" key="1">
    <source>
        <dbReference type="SAM" id="MobiDB-lite"/>
    </source>
</evidence>
<dbReference type="PANTHER" id="PTHR30399:SF1">
    <property type="entry name" value="UTP PYROPHOSPHATASE"/>
    <property type="match status" value="1"/>
</dbReference>
<keyword evidence="4" id="KW-1185">Reference proteome</keyword>
<keyword evidence="3" id="KW-0378">Hydrolase</keyword>
<reference evidence="3 4" key="1">
    <citation type="journal article" date="2017" name="BMC Genomics">
        <title>Comparative genomic and phylogenomic analyses of the Bifidobacteriaceae family.</title>
        <authorList>
            <person name="Lugli G.A."/>
            <person name="Milani C."/>
            <person name="Turroni F."/>
            <person name="Duranti S."/>
            <person name="Mancabelli L."/>
            <person name="Mangifesta M."/>
            <person name="Ferrario C."/>
            <person name="Modesto M."/>
            <person name="Mattarelli P."/>
            <person name="Jiri K."/>
            <person name="van Sinderen D."/>
            <person name="Ventura M."/>
        </authorList>
    </citation>
    <scope>NUCLEOTIDE SEQUENCE [LARGE SCALE GENOMIC DNA]</scope>
    <source>
        <strain evidence="3 4">LMG 21773</strain>
    </source>
</reference>
<dbReference type="RefSeq" id="WP_158520543.1">
    <property type="nucleotide sequence ID" value="NZ_JACBYZ010000001.1"/>
</dbReference>
<name>A0A261F8B7_9BIFI</name>
<dbReference type="EMBL" id="MWWU01000003">
    <property type="protein sequence ID" value="OZG55318.1"/>
    <property type="molecule type" value="Genomic_DNA"/>
</dbReference>
<gene>
    <name evidence="3" type="ORF">AEAE_1115</name>
</gene>
<accession>A0A261F8B7</accession>
<feature type="compositionally biased region" description="Basic and acidic residues" evidence="1">
    <location>
        <begin position="19"/>
        <end position="29"/>
    </location>
</feature>
<dbReference type="AlphaFoldDB" id="A0A261F8B7"/>
<evidence type="ECO:0000313" key="4">
    <source>
        <dbReference type="Proteomes" id="UP000228976"/>
    </source>
</evidence>
<feature type="domain" description="YgjP-like metallopeptidase" evidence="2">
    <location>
        <begin position="109"/>
        <end position="227"/>
    </location>
</feature>
<evidence type="ECO:0000313" key="3">
    <source>
        <dbReference type="EMBL" id="OZG55318.1"/>
    </source>
</evidence>
<dbReference type="InterPro" id="IPR053136">
    <property type="entry name" value="UTP_pyrophosphatase-like"/>
</dbReference>
<dbReference type="Proteomes" id="UP000228976">
    <property type="component" value="Unassembled WGS sequence"/>
</dbReference>